<keyword evidence="6 12" id="KW-0812">Transmembrane</keyword>
<dbReference type="GO" id="GO:0006935">
    <property type="term" value="P:chemotaxis"/>
    <property type="evidence" value="ECO:0007669"/>
    <property type="project" value="UniProtKB-KW"/>
</dbReference>
<dbReference type="GO" id="GO:0071978">
    <property type="term" value="P:bacterial-type flagellum-dependent swarming motility"/>
    <property type="evidence" value="ECO:0007669"/>
    <property type="project" value="InterPro"/>
</dbReference>
<dbReference type="AlphaFoldDB" id="A0A2C6MEX3"/>
<evidence type="ECO:0000256" key="7">
    <source>
        <dbReference type="ARBA" id="ARBA00022779"/>
    </source>
</evidence>
<dbReference type="PANTHER" id="PTHR30433">
    <property type="entry name" value="CHEMOTAXIS PROTEIN MOTA"/>
    <property type="match status" value="1"/>
</dbReference>
<sequence>MEKSTFIGLFLGVFAIGLGMVFKGASLTALWNPAAFLIIFVGTAASLCMAFPMAELKKFPKLIKIVMKEQKLIPKRELVNIFANLAMVARREGLLSLESQLESIDDPFLRNGMQMIIDGSDPEFVRSVMTEEIYAIEERHRAGALIFSQAGSYAPTLGVLGAVIGLVAALGNLSDIEKLGHSIAAAFVATLLGIFTGYVLWHPIANKLKRLSKKEIELKQMIVEGVLAIQEGRSPMILEQKLLVYLSQTERAKQNQPESVTSQKELAADVK</sequence>
<evidence type="ECO:0000256" key="10">
    <source>
        <dbReference type="ARBA" id="ARBA00023065"/>
    </source>
</evidence>
<keyword evidence="15" id="KW-0966">Cell projection</keyword>
<evidence type="ECO:0000256" key="2">
    <source>
        <dbReference type="ARBA" id="ARBA00008038"/>
    </source>
</evidence>
<dbReference type="InterPro" id="IPR000540">
    <property type="entry name" value="Flag_MotA_CS"/>
</dbReference>
<proteinExistence type="inferred from homology"/>
<dbReference type="GO" id="GO:1902600">
    <property type="term" value="P:proton transmembrane transport"/>
    <property type="evidence" value="ECO:0007669"/>
    <property type="project" value="UniProtKB-KW"/>
</dbReference>
<feature type="transmembrane region" description="Helical" evidence="12">
    <location>
        <begin position="183"/>
        <end position="201"/>
    </location>
</feature>
<comment type="subcellular location">
    <subcellularLocation>
        <location evidence="1">Cell membrane</location>
        <topology evidence="1">Multi-pass membrane protein</topology>
    </subcellularLocation>
</comment>
<feature type="transmembrane region" description="Helical" evidence="12">
    <location>
        <begin position="34"/>
        <end position="54"/>
    </location>
</feature>
<evidence type="ECO:0000256" key="4">
    <source>
        <dbReference type="ARBA" id="ARBA00022475"/>
    </source>
</evidence>
<evidence type="ECO:0000313" key="15">
    <source>
        <dbReference type="EMBL" id="PHJ38212.1"/>
    </source>
</evidence>
<keyword evidence="11 12" id="KW-0472">Membrane</keyword>
<evidence type="ECO:0000256" key="8">
    <source>
        <dbReference type="ARBA" id="ARBA00022781"/>
    </source>
</evidence>
<reference evidence="15 16" key="1">
    <citation type="submission" date="2013-09" db="EMBL/GenBank/DDBJ databases">
        <title>Biodegradation of hydrocarbons in the deep terrestrial subsurface : characterization of a microbial consortium composed of two Desulfotomaculum species originating from a deep geological formation.</title>
        <authorList>
            <person name="Aullo T."/>
            <person name="Berlendis S."/>
            <person name="Lascourreges J.-F."/>
            <person name="Dessort D."/>
            <person name="Saint-Laurent S."/>
            <person name="Schraauwers B."/>
            <person name="Mas J."/>
            <person name="Magot M."/>
            <person name="Ranchou-Peyruse A."/>
        </authorList>
    </citation>
    <scope>NUCLEOTIDE SEQUENCE [LARGE SCALE GENOMIC DNA]</scope>
    <source>
        <strain evidence="15 16">Bs107</strain>
    </source>
</reference>
<feature type="domain" description="Motility protein A N-terminal" evidence="14">
    <location>
        <begin position="6"/>
        <end position="91"/>
    </location>
</feature>
<keyword evidence="3" id="KW-0813">Transport</keyword>
<evidence type="ECO:0000256" key="11">
    <source>
        <dbReference type="ARBA" id="ARBA00023136"/>
    </source>
</evidence>
<dbReference type="InterPro" id="IPR046786">
    <property type="entry name" value="MotA_N"/>
</dbReference>
<dbReference type="InterPro" id="IPR002898">
    <property type="entry name" value="MotA_ExbB_proton_chnl"/>
</dbReference>
<name>A0A2C6MEX3_9FIRM</name>
<dbReference type="NCBIfam" id="NF005997">
    <property type="entry name" value="PRK08124.1"/>
    <property type="match status" value="1"/>
</dbReference>
<keyword evidence="10" id="KW-0406">Ion transport</keyword>
<dbReference type="Pfam" id="PF01618">
    <property type="entry name" value="MotA_ExbB"/>
    <property type="match status" value="1"/>
</dbReference>
<gene>
    <name evidence="15" type="ORF">P378_10295</name>
</gene>
<evidence type="ECO:0000256" key="6">
    <source>
        <dbReference type="ARBA" id="ARBA00022692"/>
    </source>
</evidence>
<evidence type="ECO:0000256" key="12">
    <source>
        <dbReference type="SAM" id="Phobius"/>
    </source>
</evidence>
<keyword evidence="7" id="KW-0283">Flagellar rotation</keyword>
<comment type="caution">
    <text evidence="15">The sequence shown here is derived from an EMBL/GenBank/DDBJ whole genome shotgun (WGS) entry which is preliminary data.</text>
</comment>
<dbReference type="PANTHER" id="PTHR30433:SF3">
    <property type="entry name" value="MOTILITY PROTEIN A"/>
    <property type="match status" value="1"/>
</dbReference>
<dbReference type="Pfam" id="PF20560">
    <property type="entry name" value="MotA_N"/>
    <property type="match status" value="1"/>
</dbReference>
<keyword evidence="8" id="KW-0375">Hydrogen ion transport</keyword>
<keyword evidence="15" id="KW-0282">Flagellum</keyword>
<dbReference type="OrthoDB" id="9806929at2"/>
<evidence type="ECO:0000256" key="9">
    <source>
        <dbReference type="ARBA" id="ARBA00022989"/>
    </source>
</evidence>
<evidence type="ECO:0000313" key="16">
    <source>
        <dbReference type="Proteomes" id="UP000222564"/>
    </source>
</evidence>
<comment type="similarity">
    <text evidence="2">Belongs to the MotA family.</text>
</comment>
<accession>A0A2C6MEX3</accession>
<dbReference type="InterPro" id="IPR047055">
    <property type="entry name" value="MotA-like"/>
</dbReference>
<protein>
    <submittedName>
        <fullName evidence="15">Flagellar motor protein MotA</fullName>
    </submittedName>
</protein>
<dbReference type="GO" id="GO:0005886">
    <property type="term" value="C:plasma membrane"/>
    <property type="evidence" value="ECO:0007669"/>
    <property type="project" value="UniProtKB-SubCell"/>
</dbReference>
<dbReference type="RefSeq" id="WP_099083037.1">
    <property type="nucleotide sequence ID" value="NZ_AWQQ01000054.1"/>
</dbReference>
<keyword evidence="16" id="KW-1185">Reference proteome</keyword>
<evidence type="ECO:0000259" key="14">
    <source>
        <dbReference type="Pfam" id="PF20560"/>
    </source>
</evidence>
<dbReference type="Proteomes" id="UP000222564">
    <property type="component" value="Unassembled WGS sequence"/>
</dbReference>
<feature type="domain" description="MotA/TolQ/ExbB proton channel" evidence="13">
    <location>
        <begin position="102"/>
        <end position="220"/>
    </location>
</feature>
<dbReference type="PROSITE" id="PS01307">
    <property type="entry name" value="MOTA"/>
    <property type="match status" value="1"/>
</dbReference>
<evidence type="ECO:0000256" key="1">
    <source>
        <dbReference type="ARBA" id="ARBA00004651"/>
    </source>
</evidence>
<dbReference type="EMBL" id="AWQQ01000054">
    <property type="protein sequence ID" value="PHJ38212.1"/>
    <property type="molecule type" value="Genomic_DNA"/>
</dbReference>
<evidence type="ECO:0000256" key="5">
    <source>
        <dbReference type="ARBA" id="ARBA00022500"/>
    </source>
</evidence>
<feature type="transmembrane region" description="Helical" evidence="12">
    <location>
        <begin position="150"/>
        <end position="171"/>
    </location>
</feature>
<keyword evidence="4" id="KW-1003">Cell membrane</keyword>
<keyword evidence="15" id="KW-0969">Cilium</keyword>
<keyword evidence="9 12" id="KW-1133">Transmembrane helix</keyword>
<organism evidence="15 16">
    <name type="scientific">Desulforamulus profundi</name>
    <dbReference type="NCBI Taxonomy" id="1383067"/>
    <lineage>
        <taxon>Bacteria</taxon>
        <taxon>Bacillati</taxon>
        <taxon>Bacillota</taxon>
        <taxon>Clostridia</taxon>
        <taxon>Eubacteriales</taxon>
        <taxon>Peptococcaceae</taxon>
        <taxon>Desulforamulus</taxon>
    </lineage>
</organism>
<feature type="transmembrane region" description="Helical" evidence="12">
    <location>
        <begin position="5"/>
        <end position="22"/>
    </location>
</feature>
<evidence type="ECO:0000256" key="3">
    <source>
        <dbReference type="ARBA" id="ARBA00022448"/>
    </source>
</evidence>
<evidence type="ECO:0000259" key="13">
    <source>
        <dbReference type="Pfam" id="PF01618"/>
    </source>
</evidence>
<keyword evidence="5" id="KW-0145">Chemotaxis</keyword>